<dbReference type="OrthoDB" id="6499973at2759"/>
<feature type="chain" id="PRO_5007857433" evidence="1">
    <location>
        <begin position="22"/>
        <end position="136"/>
    </location>
</feature>
<protein>
    <submittedName>
        <fullName evidence="2">Uncharacterized protein</fullName>
    </submittedName>
</protein>
<dbReference type="RefSeq" id="XP_040765537.1">
    <property type="nucleotide sequence ID" value="XM_040911554.1"/>
</dbReference>
<dbReference type="Proteomes" id="UP000076871">
    <property type="component" value="Unassembled WGS sequence"/>
</dbReference>
<dbReference type="EMBL" id="KV427618">
    <property type="protein sequence ID" value="KZT07797.1"/>
    <property type="molecule type" value="Genomic_DNA"/>
</dbReference>
<keyword evidence="1" id="KW-0732">Signal</keyword>
<gene>
    <name evidence="2" type="ORF">LAESUDRAFT_749363</name>
</gene>
<evidence type="ECO:0000313" key="3">
    <source>
        <dbReference type="Proteomes" id="UP000076871"/>
    </source>
</evidence>
<evidence type="ECO:0000313" key="2">
    <source>
        <dbReference type="EMBL" id="KZT07797.1"/>
    </source>
</evidence>
<accession>A0A165EUN3</accession>
<dbReference type="InParanoid" id="A0A165EUN3"/>
<name>A0A165EUN3_9APHY</name>
<organism evidence="2 3">
    <name type="scientific">Laetiporus sulphureus 93-53</name>
    <dbReference type="NCBI Taxonomy" id="1314785"/>
    <lineage>
        <taxon>Eukaryota</taxon>
        <taxon>Fungi</taxon>
        <taxon>Dikarya</taxon>
        <taxon>Basidiomycota</taxon>
        <taxon>Agaricomycotina</taxon>
        <taxon>Agaricomycetes</taxon>
        <taxon>Polyporales</taxon>
        <taxon>Laetiporus</taxon>
    </lineage>
</organism>
<reference evidence="2 3" key="1">
    <citation type="journal article" date="2016" name="Mol. Biol. Evol.">
        <title>Comparative Genomics of Early-Diverging Mushroom-Forming Fungi Provides Insights into the Origins of Lignocellulose Decay Capabilities.</title>
        <authorList>
            <person name="Nagy L.G."/>
            <person name="Riley R."/>
            <person name="Tritt A."/>
            <person name="Adam C."/>
            <person name="Daum C."/>
            <person name="Floudas D."/>
            <person name="Sun H."/>
            <person name="Yadav J.S."/>
            <person name="Pangilinan J."/>
            <person name="Larsson K.H."/>
            <person name="Matsuura K."/>
            <person name="Barry K."/>
            <person name="Labutti K."/>
            <person name="Kuo R."/>
            <person name="Ohm R.A."/>
            <person name="Bhattacharya S.S."/>
            <person name="Shirouzu T."/>
            <person name="Yoshinaga Y."/>
            <person name="Martin F.M."/>
            <person name="Grigoriev I.V."/>
            <person name="Hibbett D.S."/>
        </authorList>
    </citation>
    <scope>NUCLEOTIDE SEQUENCE [LARGE SCALE GENOMIC DNA]</scope>
    <source>
        <strain evidence="2 3">93-53</strain>
    </source>
</reference>
<feature type="signal peptide" evidence="1">
    <location>
        <begin position="1"/>
        <end position="21"/>
    </location>
</feature>
<dbReference type="AlphaFoldDB" id="A0A165EUN3"/>
<evidence type="ECO:0000256" key="1">
    <source>
        <dbReference type="SAM" id="SignalP"/>
    </source>
</evidence>
<sequence>MFGVTHTGSVIIFAILYGSSAASVRAPDVCYLLLSAAALASLAKSVDEVGVCLGAAYFMASFAFLTGTPINSALLGSDDWWYRPTVFSGIRGPSVSGILCAYRDQVVLVIGSVFTIIARFAYARPSRTRAAFCLIS</sequence>
<proteinExistence type="predicted"/>
<keyword evidence="3" id="KW-1185">Reference proteome</keyword>
<dbReference type="GeneID" id="63828582"/>